<keyword evidence="4" id="KW-0804">Transcription</keyword>
<dbReference type="InterPro" id="IPR044808">
    <property type="entry name" value="ERF_plant"/>
</dbReference>
<gene>
    <name evidence="7" type="ORF">HAX54_042892</name>
</gene>
<dbReference type="CDD" id="cd00018">
    <property type="entry name" value="AP2"/>
    <property type="match status" value="1"/>
</dbReference>
<evidence type="ECO:0000256" key="5">
    <source>
        <dbReference type="ARBA" id="ARBA00023242"/>
    </source>
</evidence>
<keyword evidence="2" id="KW-0805">Transcription regulation</keyword>
<dbReference type="Gene3D" id="3.30.730.10">
    <property type="entry name" value="AP2/ERF domain"/>
    <property type="match status" value="1"/>
</dbReference>
<dbReference type="InterPro" id="IPR016177">
    <property type="entry name" value="DNA-bd_dom_sf"/>
</dbReference>
<protein>
    <recommendedName>
        <fullName evidence="6">AP2/ERF domain-containing protein</fullName>
    </recommendedName>
</protein>
<keyword evidence="5" id="KW-0539">Nucleus</keyword>
<evidence type="ECO:0000256" key="4">
    <source>
        <dbReference type="ARBA" id="ARBA00023163"/>
    </source>
</evidence>
<dbReference type="PANTHER" id="PTHR31190">
    <property type="entry name" value="DNA-BINDING DOMAIN"/>
    <property type="match status" value="1"/>
</dbReference>
<dbReference type="SMART" id="SM00380">
    <property type="entry name" value="AP2"/>
    <property type="match status" value="1"/>
</dbReference>
<comment type="subcellular location">
    <subcellularLocation>
        <location evidence="1">Nucleus</location>
    </subcellularLocation>
</comment>
<evidence type="ECO:0000256" key="2">
    <source>
        <dbReference type="ARBA" id="ARBA00023015"/>
    </source>
</evidence>
<evidence type="ECO:0000313" key="8">
    <source>
        <dbReference type="Proteomes" id="UP000823775"/>
    </source>
</evidence>
<proteinExistence type="predicted"/>
<evidence type="ECO:0000313" key="7">
    <source>
        <dbReference type="EMBL" id="MCE2055573.1"/>
    </source>
</evidence>
<name>A0ABS8W2H4_DATST</name>
<evidence type="ECO:0000256" key="1">
    <source>
        <dbReference type="ARBA" id="ARBA00004123"/>
    </source>
</evidence>
<dbReference type="PROSITE" id="PS51032">
    <property type="entry name" value="AP2_ERF"/>
    <property type="match status" value="1"/>
</dbReference>
<dbReference type="EMBL" id="JACEIK010006357">
    <property type="protein sequence ID" value="MCE2055573.1"/>
    <property type="molecule type" value="Genomic_DNA"/>
</dbReference>
<evidence type="ECO:0000256" key="3">
    <source>
        <dbReference type="ARBA" id="ARBA00023125"/>
    </source>
</evidence>
<feature type="domain" description="AP2/ERF" evidence="6">
    <location>
        <begin position="1"/>
        <end position="75"/>
    </location>
</feature>
<organism evidence="7 8">
    <name type="scientific">Datura stramonium</name>
    <name type="common">Jimsonweed</name>
    <name type="synonym">Common thornapple</name>
    <dbReference type="NCBI Taxonomy" id="4076"/>
    <lineage>
        <taxon>Eukaryota</taxon>
        <taxon>Viridiplantae</taxon>
        <taxon>Streptophyta</taxon>
        <taxon>Embryophyta</taxon>
        <taxon>Tracheophyta</taxon>
        <taxon>Spermatophyta</taxon>
        <taxon>Magnoliopsida</taxon>
        <taxon>eudicotyledons</taxon>
        <taxon>Gunneridae</taxon>
        <taxon>Pentapetalae</taxon>
        <taxon>asterids</taxon>
        <taxon>lamiids</taxon>
        <taxon>Solanales</taxon>
        <taxon>Solanaceae</taxon>
        <taxon>Solanoideae</taxon>
        <taxon>Datureae</taxon>
        <taxon>Datura</taxon>
    </lineage>
</organism>
<sequence>MGAETWEEILDAELTLFLQTTKNSNDESTSKLDEEVVVKEFRVWLGTFDTAEEAAMAYDKAALRIRGPKAYLNFPHESTVAHQAIGISIICPHDEKRMENFIIR</sequence>
<reference evidence="7 8" key="1">
    <citation type="journal article" date="2021" name="BMC Genomics">
        <title>Datura genome reveals duplications of psychoactive alkaloid biosynthetic genes and high mutation rate following tissue culture.</title>
        <authorList>
            <person name="Rajewski A."/>
            <person name="Carter-House D."/>
            <person name="Stajich J."/>
            <person name="Litt A."/>
        </authorList>
    </citation>
    <scope>NUCLEOTIDE SEQUENCE [LARGE SCALE GENOMIC DNA]</scope>
    <source>
        <strain evidence="7">AR-01</strain>
    </source>
</reference>
<accession>A0ABS8W2H4</accession>
<keyword evidence="8" id="KW-1185">Reference proteome</keyword>
<dbReference type="Proteomes" id="UP000823775">
    <property type="component" value="Unassembled WGS sequence"/>
</dbReference>
<dbReference type="InterPro" id="IPR001471">
    <property type="entry name" value="AP2/ERF_dom"/>
</dbReference>
<dbReference type="InterPro" id="IPR036955">
    <property type="entry name" value="AP2/ERF_dom_sf"/>
</dbReference>
<keyword evidence="3" id="KW-0238">DNA-binding</keyword>
<comment type="caution">
    <text evidence="7">The sequence shown here is derived from an EMBL/GenBank/DDBJ whole genome shotgun (WGS) entry which is preliminary data.</text>
</comment>
<evidence type="ECO:0000259" key="6">
    <source>
        <dbReference type="PROSITE" id="PS51032"/>
    </source>
</evidence>
<dbReference type="SUPFAM" id="SSF54171">
    <property type="entry name" value="DNA-binding domain"/>
    <property type="match status" value="1"/>
</dbReference>